<dbReference type="KEGG" id="bmy:BM_BM8148"/>
<gene>
    <name evidence="2 5 6" type="ORF">Bm8148</name>
    <name evidence="3" type="ORF">BM_BM8148</name>
    <name evidence="2" type="ORF">BM_Bm8148</name>
</gene>
<dbReference type="EMBL" id="LN855501">
    <property type="protein sequence ID" value="CDP91130.1"/>
    <property type="molecule type" value="Genomic_DNA"/>
</dbReference>
<protein>
    <submittedName>
        <fullName evidence="2 5">Bm8148</fullName>
    </submittedName>
</protein>
<proteinExistence type="predicted"/>
<dbReference type="Pfam" id="PF15389">
    <property type="entry name" value="DUF4612"/>
    <property type="match status" value="1"/>
</dbReference>
<evidence type="ECO:0000313" key="4">
    <source>
        <dbReference type="Proteomes" id="UP000006672"/>
    </source>
</evidence>
<dbReference type="RefSeq" id="XP_042931528.1">
    <property type="nucleotide sequence ID" value="XM_043075594.1"/>
</dbReference>
<dbReference type="WormBase" id="Bm8148">
    <property type="protein sequence ID" value="BM33223"/>
    <property type="gene ID" value="WBGene00228409"/>
</dbReference>
<keyword evidence="4" id="KW-1185">Reference proteome</keyword>
<dbReference type="WBParaSite" id="Bm8148.1">
    <property type="protein sequence ID" value="Bm8148.1"/>
    <property type="gene ID" value="WBGene00228409"/>
</dbReference>
<feature type="compositionally biased region" description="Polar residues" evidence="1">
    <location>
        <begin position="1"/>
        <end position="14"/>
    </location>
</feature>
<dbReference type="OMA" id="NCIKNAY"/>
<reference evidence="3" key="3">
    <citation type="submission" date="2019-04" db="EMBL/GenBank/DDBJ databases">
        <authorList>
            <person name="Howe K."/>
            <person name="Paulini M."/>
            <person name="Williams G."/>
        </authorList>
    </citation>
    <scope>NUCLEOTIDE SEQUENCE [LARGE SCALE GENOMIC DNA]</scope>
    <source>
        <strain evidence="3">FR3</strain>
    </source>
</reference>
<organism evidence="2">
    <name type="scientific">Brugia malayi</name>
    <name type="common">Filarial nematode worm</name>
    <dbReference type="NCBI Taxonomy" id="6279"/>
    <lineage>
        <taxon>Eukaryota</taxon>
        <taxon>Metazoa</taxon>
        <taxon>Ecdysozoa</taxon>
        <taxon>Nematoda</taxon>
        <taxon>Chromadorea</taxon>
        <taxon>Rhabditida</taxon>
        <taxon>Spirurina</taxon>
        <taxon>Spiruromorpha</taxon>
        <taxon>Filarioidea</taxon>
        <taxon>Onchocercidae</taxon>
        <taxon>Brugia</taxon>
    </lineage>
</organism>
<dbReference type="AlphaFoldDB" id="A0A0J9XM12"/>
<accession>A0A0J9XM12</accession>
<reference evidence="2" key="2">
    <citation type="submission" date="2012-12" db="EMBL/GenBank/DDBJ databases">
        <authorList>
            <person name="Gao Y.W."/>
            <person name="Fan S.T."/>
            <person name="Sun H.T."/>
            <person name="Wang Z."/>
            <person name="Gao X.L."/>
            <person name="Li Y.G."/>
            <person name="Wang T.C."/>
            <person name="Zhang K."/>
            <person name="Xu W.W."/>
            <person name="Yu Z.J."/>
            <person name="Xia X.Z."/>
        </authorList>
    </citation>
    <scope>NUCLEOTIDE SEQUENCE</scope>
    <source>
        <strain evidence="2">FR3</strain>
    </source>
</reference>
<evidence type="ECO:0000313" key="2">
    <source>
        <dbReference type="EMBL" id="CDP91130.1"/>
    </source>
</evidence>
<dbReference type="CTD" id="6096798"/>
<reference evidence="2 4" key="1">
    <citation type="journal article" date="2007" name="Science">
        <title>Draft genome of the filarial nematode parasite Brugia malayi.</title>
        <authorList>
            <person name="Ghedin E."/>
            <person name="Wang S."/>
            <person name="Spiro D."/>
            <person name="Caler E."/>
            <person name="Zhao Q."/>
            <person name="Crabtree J."/>
            <person name="Allen J.E."/>
            <person name="Delcher A.L."/>
            <person name="Guiliano D.B."/>
            <person name="Miranda-Saavedra D."/>
            <person name="Angiuoli S.V."/>
            <person name="Creasy T."/>
            <person name="Amedeo P."/>
            <person name="Haas B."/>
            <person name="El-Sayed N.M."/>
            <person name="Wortman J.R."/>
            <person name="Feldblyum T."/>
            <person name="Tallon L."/>
            <person name="Schatz M."/>
            <person name="Shumway M."/>
            <person name="Koo H."/>
            <person name="Salzberg S.L."/>
            <person name="Schobel S."/>
            <person name="Pertea M."/>
            <person name="Pop M."/>
            <person name="White O."/>
            <person name="Barton G.J."/>
            <person name="Carlow C.K."/>
            <person name="Crawford M.J."/>
            <person name="Daub J."/>
            <person name="Dimmic M.W."/>
            <person name="Estes C.F."/>
            <person name="Foster J.M."/>
            <person name="Ganatra M."/>
            <person name="Gregory W.F."/>
            <person name="Johnson N.M."/>
            <person name="Jin J."/>
            <person name="Komuniecki R."/>
            <person name="Korf I."/>
            <person name="Kumar S."/>
            <person name="Laney S."/>
            <person name="Li B.W."/>
            <person name="Li W."/>
            <person name="Lindblom T.H."/>
            <person name="Lustigman S."/>
            <person name="Ma D."/>
            <person name="Maina C.V."/>
            <person name="Martin D.M."/>
            <person name="McCarter J.P."/>
            <person name="McReynolds L."/>
            <person name="Mitreva M."/>
            <person name="Nutman T.B."/>
            <person name="Parkinson J."/>
            <person name="Peregrin-Alvarez J.M."/>
            <person name="Poole C."/>
            <person name="Ren Q."/>
            <person name="Saunders L."/>
            <person name="Sluder A.E."/>
            <person name="Smith K."/>
            <person name="Stanke M."/>
            <person name="Unnasch T.R."/>
            <person name="Ware J."/>
            <person name="Wei A.D."/>
            <person name="Weil G."/>
            <person name="Williams D.J."/>
            <person name="Zhang Y."/>
            <person name="Williams S.A."/>
            <person name="Fraser-Liggett C."/>
            <person name="Slatko B."/>
            <person name="Blaxter M.L."/>
            <person name="Scott A.L."/>
        </authorList>
    </citation>
    <scope>NUCLEOTIDE SEQUENCE</scope>
    <source>
        <strain evidence="2 4">FR3</strain>
    </source>
</reference>
<evidence type="ECO:0000313" key="5">
    <source>
        <dbReference type="WBParaSite" id="Bm8148.1"/>
    </source>
</evidence>
<dbReference type="OrthoDB" id="5919401at2759"/>
<sequence length="157" mass="17631">MGCRFSRTNNANTESEFDSDSTDTTVGIMNRPLLEDTTEYFSDSQSVSMTNVTKVSNSIAVLDESNTVRGMTTAINCIKNAYSMVRCDMSSIRSTFCNRITLKPKISLDPEVQESNITYINKPIKQVESTSQIDFFRMLDEKIAQGFDDLIDSDTDE</sequence>
<dbReference type="InterPro" id="IPR027967">
    <property type="entry name" value="DUF4612"/>
</dbReference>
<dbReference type="EMBL" id="CAAKNF010000196">
    <property type="protein sequence ID" value="VIO89426.1"/>
    <property type="molecule type" value="Genomic_DNA"/>
</dbReference>
<evidence type="ECO:0000313" key="3">
    <source>
        <dbReference type="EMBL" id="VIO89426.1"/>
    </source>
</evidence>
<accession>A0A4E9F098</accession>
<evidence type="ECO:0000256" key="1">
    <source>
        <dbReference type="SAM" id="MobiDB-lite"/>
    </source>
</evidence>
<dbReference type="GeneID" id="6096798"/>
<name>A0A0J9XM12_BRUMA</name>
<evidence type="ECO:0000313" key="6">
    <source>
        <dbReference type="WormBase" id="Bm8148"/>
    </source>
</evidence>
<reference evidence="5" key="4">
    <citation type="submission" date="2019-12" db="UniProtKB">
        <authorList>
            <consortium name="WormBaseParasite"/>
        </authorList>
    </citation>
    <scope>IDENTIFICATION</scope>
</reference>
<dbReference type="Proteomes" id="UP000006672">
    <property type="component" value="Unassembled WGS sequence"/>
</dbReference>
<feature type="region of interest" description="Disordered" evidence="1">
    <location>
        <begin position="1"/>
        <end position="24"/>
    </location>
</feature>